<evidence type="ECO:0000259" key="2">
    <source>
        <dbReference type="Pfam" id="PF12773"/>
    </source>
</evidence>
<organism evidence="4 5">
    <name type="scientific">Methanospirillum stamsii</name>
    <dbReference type="NCBI Taxonomy" id="1277351"/>
    <lineage>
        <taxon>Archaea</taxon>
        <taxon>Methanobacteriati</taxon>
        <taxon>Methanobacteriota</taxon>
        <taxon>Stenosarchaea group</taxon>
        <taxon>Methanomicrobia</taxon>
        <taxon>Methanomicrobiales</taxon>
        <taxon>Methanospirillaceae</taxon>
        <taxon>Methanospirillum</taxon>
    </lineage>
</organism>
<gene>
    <name evidence="4" type="ORF">DLD82_16170</name>
</gene>
<dbReference type="AlphaFoldDB" id="A0A2V2N2F2"/>
<feature type="transmembrane region" description="Helical" evidence="1">
    <location>
        <begin position="284"/>
        <end position="309"/>
    </location>
</feature>
<dbReference type="OrthoDB" id="27944at2157"/>
<dbReference type="InterPro" id="IPR025874">
    <property type="entry name" value="DZR"/>
</dbReference>
<dbReference type="EMBL" id="QGMZ01000044">
    <property type="protein sequence ID" value="PWR70337.1"/>
    <property type="molecule type" value="Genomic_DNA"/>
</dbReference>
<evidence type="ECO:0000313" key="5">
    <source>
        <dbReference type="Proteomes" id="UP000245934"/>
    </source>
</evidence>
<feature type="domain" description="Zinc-ribbon" evidence="3">
    <location>
        <begin position="223"/>
        <end position="244"/>
    </location>
</feature>
<keyword evidence="1" id="KW-0472">Membrane</keyword>
<feature type="transmembrane region" description="Helical" evidence="1">
    <location>
        <begin position="340"/>
        <end position="358"/>
    </location>
</feature>
<dbReference type="Pfam" id="PF13240">
    <property type="entry name" value="Zn_Ribbon_1"/>
    <property type="match status" value="1"/>
</dbReference>
<keyword evidence="1" id="KW-1133">Transmembrane helix</keyword>
<keyword evidence="5" id="KW-1185">Reference proteome</keyword>
<dbReference type="GeneID" id="97609886"/>
<name>A0A2V2N2F2_9EURY</name>
<reference evidence="4 5" key="1">
    <citation type="submission" date="2018-05" db="EMBL/GenBank/DDBJ databases">
        <title>Draft genome of Methanospirillum stamsii Pt1.</title>
        <authorList>
            <person name="Dueholm M.S."/>
            <person name="Nielsen P.H."/>
            <person name="Bakmann L.F."/>
            <person name="Otzen D.E."/>
        </authorList>
    </citation>
    <scope>NUCLEOTIDE SEQUENCE [LARGE SCALE GENOMIC DNA]</scope>
    <source>
        <strain evidence="4 5">Pt1</strain>
    </source>
</reference>
<evidence type="ECO:0000256" key="1">
    <source>
        <dbReference type="SAM" id="Phobius"/>
    </source>
</evidence>
<accession>A0A2V2N2F2</accession>
<dbReference type="Proteomes" id="UP000245934">
    <property type="component" value="Unassembled WGS sequence"/>
</dbReference>
<feature type="domain" description="DZANK-type" evidence="2">
    <location>
        <begin position="136"/>
        <end position="198"/>
    </location>
</feature>
<comment type="caution">
    <text evidence="4">The sequence shown here is derived from an EMBL/GenBank/DDBJ whole genome shotgun (WGS) entry which is preliminary data.</text>
</comment>
<keyword evidence="1" id="KW-0812">Transmembrane</keyword>
<feature type="transmembrane region" description="Helical" evidence="1">
    <location>
        <begin position="410"/>
        <end position="432"/>
    </location>
</feature>
<dbReference type="RefSeq" id="WP_109942163.1">
    <property type="nucleotide sequence ID" value="NZ_CP176366.1"/>
</dbReference>
<evidence type="ECO:0000259" key="3">
    <source>
        <dbReference type="Pfam" id="PF13240"/>
    </source>
</evidence>
<dbReference type="Pfam" id="PF12773">
    <property type="entry name" value="DZR"/>
    <property type="match status" value="1"/>
</dbReference>
<dbReference type="InterPro" id="IPR026870">
    <property type="entry name" value="Zinc_ribbon_dom"/>
</dbReference>
<protein>
    <recommendedName>
        <fullName evidence="6">DZANK-type domain-containing protein</fullName>
    </recommendedName>
</protein>
<evidence type="ECO:0008006" key="6">
    <source>
        <dbReference type="Google" id="ProtNLM"/>
    </source>
</evidence>
<evidence type="ECO:0000313" key="4">
    <source>
        <dbReference type="EMBL" id="PWR70337.1"/>
    </source>
</evidence>
<feature type="transmembrane region" description="Helical" evidence="1">
    <location>
        <begin position="365"/>
        <end position="390"/>
    </location>
</feature>
<proteinExistence type="predicted"/>
<sequence length="440" mass="49186">MINLSELNATLKDFINQFGLPNDSNSRMYISLLKEGLTNNPREAHLLELSIQEKIPQRLFAQKDNIQDLFPQIIQELCSKYQIDSPFAEWVIQVWLDAFGLKMPSSSYQQDNQSNQLRKTVTPPVIEQSQTQIQKCNNCGKKLPDNAEFCPACGTHTQKKSDTGVPTSGIRQSNPQIQKCYNCGKTLPENADFCPACGTHTQRFSNTGVSTSGIRQSNPQIQKCYNCGKTLPDNAEFCPVCGSKAKKYLTSKIPEFMGEITTDLRRRGKNIDCHCLGAELDNNLILILLGGIICLISIFLPFITVNASIGAYMSEMMGMDLQAQNNYISTSLFDQGTLTFLLYLILIMGLFSIFILKYDKNYPYLYLAIGVLVLFITIYLVFNITSALNIGNQQLSGFGVKGNLSNLISFSYGLYTELIGAALIIVGGFFNYSKNKIKYY</sequence>